<keyword evidence="1" id="KW-0472">Membrane</keyword>
<dbReference type="VEuPathDB" id="FungiDB:MPH_11430"/>
<feature type="transmembrane region" description="Helical" evidence="1">
    <location>
        <begin position="84"/>
        <end position="106"/>
    </location>
</feature>
<evidence type="ECO:0000313" key="2">
    <source>
        <dbReference type="EMBL" id="EKG11415.1"/>
    </source>
</evidence>
<dbReference type="EMBL" id="AHHD01000469">
    <property type="protein sequence ID" value="EKG11415.1"/>
    <property type="molecule type" value="Genomic_DNA"/>
</dbReference>
<dbReference type="eggNOG" id="ENOG502RYBX">
    <property type="taxonomic scope" value="Eukaryota"/>
</dbReference>
<dbReference type="AlphaFoldDB" id="K2S3X2"/>
<dbReference type="Pfam" id="PF10067">
    <property type="entry name" value="DUF2306"/>
    <property type="match status" value="1"/>
</dbReference>
<feature type="transmembrane region" description="Helical" evidence="1">
    <location>
        <begin position="265"/>
        <end position="290"/>
    </location>
</feature>
<proteinExistence type="predicted"/>
<feature type="transmembrane region" description="Helical" evidence="1">
    <location>
        <begin position="180"/>
        <end position="201"/>
    </location>
</feature>
<feature type="transmembrane region" description="Helical" evidence="1">
    <location>
        <begin position="21"/>
        <end position="43"/>
    </location>
</feature>
<dbReference type="OrthoDB" id="193478at2759"/>
<keyword evidence="1" id="KW-0812">Transmembrane</keyword>
<evidence type="ECO:0000256" key="1">
    <source>
        <dbReference type="SAM" id="Phobius"/>
    </source>
</evidence>
<dbReference type="STRING" id="1126212.K2S3X2"/>
<reference evidence="2 3" key="1">
    <citation type="journal article" date="2012" name="BMC Genomics">
        <title>Tools to kill: Genome of one of the most destructive plant pathogenic fungi Macrophomina phaseolina.</title>
        <authorList>
            <person name="Islam M.S."/>
            <person name="Haque M.S."/>
            <person name="Islam M.M."/>
            <person name="Emdad E.M."/>
            <person name="Halim A."/>
            <person name="Hossen Q.M.M."/>
            <person name="Hossain M.Z."/>
            <person name="Ahmed B."/>
            <person name="Rahim S."/>
            <person name="Rahman M.S."/>
            <person name="Alam M.M."/>
            <person name="Hou S."/>
            <person name="Wan X."/>
            <person name="Saito J.A."/>
            <person name="Alam M."/>
        </authorList>
    </citation>
    <scope>NUCLEOTIDE SEQUENCE [LARGE SCALE GENOMIC DNA]</scope>
    <source>
        <strain evidence="2 3">MS6</strain>
    </source>
</reference>
<protein>
    <recommendedName>
        <fullName evidence="4">DUF2306 domain-containing protein</fullName>
    </recommendedName>
</protein>
<dbReference type="InParanoid" id="K2S3X2"/>
<keyword evidence="1" id="KW-1133">Transmembrane helix</keyword>
<evidence type="ECO:0000313" key="3">
    <source>
        <dbReference type="Proteomes" id="UP000007129"/>
    </source>
</evidence>
<feature type="transmembrane region" description="Helical" evidence="1">
    <location>
        <begin position="118"/>
        <end position="136"/>
    </location>
</feature>
<name>K2S3X2_MACPH</name>
<feature type="transmembrane region" description="Helical" evidence="1">
    <location>
        <begin position="148"/>
        <end position="168"/>
    </location>
</feature>
<organism evidence="2 3">
    <name type="scientific">Macrophomina phaseolina (strain MS6)</name>
    <name type="common">Charcoal rot fungus</name>
    <dbReference type="NCBI Taxonomy" id="1126212"/>
    <lineage>
        <taxon>Eukaryota</taxon>
        <taxon>Fungi</taxon>
        <taxon>Dikarya</taxon>
        <taxon>Ascomycota</taxon>
        <taxon>Pezizomycotina</taxon>
        <taxon>Dothideomycetes</taxon>
        <taxon>Dothideomycetes incertae sedis</taxon>
        <taxon>Botryosphaeriales</taxon>
        <taxon>Botryosphaeriaceae</taxon>
        <taxon>Macrophomina</taxon>
    </lineage>
</organism>
<dbReference type="InterPro" id="IPR018750">
    <property type="entry name" value="DUF2306_membrane"/>
</dbReference>
<dbReference type="HOGENOM" id="CLU_054818_0_0_1"/>
<dbReference type="Proteomes" id="UP000007129">
    <property type="component" value="Unassembled WGS sequence"/>
</dbReference>
<gene>
    <name evidence="2" type="ORF">MPH_11430</name>
</gene>
<sequence length="343" mass="38323">MWILKRQAPTIWARIRRMSGFARSYTLVLFIVFGGAMLGFTLAKFQYLDYRGIYCNRERAGRTISTASPGECYWLDRGRYKIGMLVHLAGALPAGFLAVFQFVPILRHKAMSIHRINGHLTLALFLVSTAGVFVFVRHSFGGELATQAASGVLAFMSVGAMALAYYNVKMLQIDQHRAWMLRGWFYAASIITVRIIVPITARIVSAQGRYFTARPCAQLDYMFNSQMEETLRHYPDCVRFYDGSNAEQHVVVNARFGTHVAEVGAALGLGFGMAMWLALALHAIGVEVYLRLTPREARRLRLESYKRQLEAGMRNPGSAGLTAEKLGDAEPWVPVRLQAGNAS</sequence>
<evidence type="ECO:0008006" key="4">
    <source>
        <dbReference type="Google" id="ProtNLM"/>
    </source>
</evidence>
<accession>K2S3X2</accession>
<comment type="caution">
    <text evidence="2">The sequence shown here is derived from an EMBL/GenBank/DDBJ whole genome shotgun (WGS) entry which is preliminary data.</text>
</comment>